<reference evidence="3" key="1">
    <citation type="journal article" date="2016" name="Front. Microbiol.">
        <title>Molecular Keys to the Janthinobacterium and Duganella spp. Interaction with the Plant Pathogen Fusarium graminearum.</title>
        <authorList>
            <person name="Haack F.S."/>
            <person name="Poehlein A."/>
            <person name="Kroger C."/>
            <person name="Voigt C.A."/>
            <person name="Piepenbring M."/>
            <person name="Bode H.B."/>
            <person name="Daniel R."/>
            <person name="Schafer W."/>
            <person name="Streit W.R."/>
        </authorList>
    </citation>
    <scope>NUCLEOTIDE SEQUENCE [LARGE SCALE GENOMIC DNA]</scope>
    <source>
        <strain evidence="3">T54</strain>
    </source>
</reference>
<gene>
    <name evidence="2" type="ORF">DUPY_50880</name>
</gene>
<dbReference type="RefSeq" id="WP_167359117.1">
    <property type="nucleotide sequence ID" value="NZ_LROM01000152.1"/>
</dbReference>
<dbReference type="Proteomes" id="UP000175989">
    <property type="component" value="Unassembled WGS sequence"/>
</dbReference>
<keyword evidence="1" id="KW-1133">Transmembrane helix</keyword>
<keyword evidence="1" id="KW-0812">Transmembrane</keyword>
<proteinExistence type="predicted"/>
<protein>
    <submittedName>
        <fullName evidence="2">Uncharacterized protein</fullName>
    </submittedName>
</protein>
<name>A0A1E7W672_9BURK</name>
<evidence type="ECO:0000313" key="3">
    <source>
        <dbReference type="Proteomes" id="UP000175989"/>
    </source>
</evidence>
<keyword evidence="1" id="KW-0472">Membrane</keyword>
<keyword evidence="3" id="KW-1185">Reference proteome</keyword>
<evidence type="ECO:0000256" key="1">
    <source>
        <dbReference type="SAM" id="Phobius"/>
    </source>
</evidence>
<comment type="caution">
    <text evidence="2">The sequence shown here is derived from an EMBL/GenBank/DDBJ whole genome shotgun (WGS) entry which is preliminary data.</text>
</comment>
<accession>A0A1E7W672</accession>
<dbReference type="EMBL" id="LROM01000152">
    <property type="protein sequence ID" value="OEZ91476.1"/>
    <property type="molecule type" value="Genomic_DNA"/>
</dbReference>
<sequence length="48" mass="5117">MPDINFRSIVIVFMLLGIAFGGVITGAVVLAWPHVCGWIKPLLHAATA</sequence>
<evidence type="ECO:0000313" key="2">
    <source>
        <dbReference type="EMBL" id="OEZ91476.1"/>
    </source>
</evidence>
<feature type="transmembrane region" description="Helical" evidence="1">
    <location>
        <begin position="6"/>
        <end position="32"/>
    </location>
</feature>
<dbReference type="AlphaFoldDB" id="A0A1E7W672"/>
<organism evidence="2 3">
    <name type="scientific">Duganella phyllosphaerae</name>
    <dbReference type="NCBI Taxonomy" id="762836"/>
    <lineage>
        <taxon>Bacteria</taxon>
        <taxon>Pseudomonadati</taxon>
        <taxon>Pseudomonadota</taxon>
        <taxon>Betaproteobacteria</taxon>
        <taxon>Burkholderiales</taxon>
        <taxon>Oxalobacteraceae</taxon>
        <taxon>Telluria group</taxon>
        <taxon>Duganella</taxon>
    </lineage>
</organism>